<dbReference type="Proteomes" id="UP001589628">
    <property type="component" value="Unassembled WGS sequence"/>
</dbReference>
<dbReference type="EC" id="3.6.1.9" evidence="2"/>
<dbReference type="SUPFAM" id="SSF101386">
    <property type="entry name" value="all-alpha NTP pyrophosphatases"/>
    <property type="match status" value="2"/>
</dbReference>
<proteinExistence type="predicted"/>
<sequence length="268" mass="30674">MSQPYQLADLLFLMQRLRTPETGCPWDLKQNFASILPHTLEEAYEVADAIEREDFAQLKDELGDLLFQVIFYAQLGKEQQYFDLADIIDNLVAKLIRRHPHVFPTADLYAKADTPPLTEEQIKARWEAIKAEERAGKDHASVLDDVPSALPALQRANKLQKRAASVGFDWFEWLPVRAKLVEELDEIEQAVHQGEQDAIEDEVGDLLFCCVNLARHLKVDPEAALRRANAKFERRFRRVEQLAGPDSMQQMDLPGLDALWDQAKREGL</sequence>
<evidence type="ECO:0000259" key="1">
    <source>
        <dbReference type="Pfam" id="PF03819"/>
    </source>
</evidence>
<protein>
    <submittedName>
        <fullName evidence="2">Nucleoside triphosphate pyrophosphohydrolase</fullName>
        <ecNumber evidence="2">3.6.1.9</ecNumber>
    </submittedName>
</protein>
<reference evidence="2 3" key="1">
    <citation type="submission" date="2024-09" db="EMBL/GenBank/DDBJ databases">
        <authorList>
            <person name="Sun Q."/>
            <person name="Mori K."/>
        </authorList>
    </citation>
    <scope>NUCLEOTIDE SEQUENCE [LARGE SCALE GENOMIC DNA]</scope>
    <source>
        <strain evidence="2 3">ATCC 51285</strain>
    </source>
</reference>
<dbReference type="InterPro" id="IPR048015">
    <property type="entry name" value="NTP-PPase_MazG-like_N"/>
</dbReference>
<keyword evidence="2" id="KW-0378">Hydrolase</keyword>
<dbReference type="NCBIfam" id="TIGR00444">
    <property type="entry name" value="mazG"/>
    <property type="match status" value="1"/>
</dbReference>
<dbReference type="InterPro" id="IPR048011">
    <property type="entry name" value="NTP-PPase_MazG-like_C"/>
</dbReference>
<evidence type="ECO:0000313" key="3">
    <source>
        <dbReference type="Proteomes" id="UP001589628"/>
    </source>
</evidence>
<accession>A0ABV5Z9I8</accession>
<dbReference type="GO" id="GO:0047429">
    <property type="term" value="F:nucleoside triphosphate diphosphatase activity"/>
    <property type="evidence" value="ECO:0007669"/>
    <property type="project" value="UniProtKB-EC"/>
</dbReference>
<gene>
    <name evidence="2" type="primary">mazG</name>
    <name evidence="2" type="ORF">ACFFLH_05805</name>
</gene>
<feature type="domain" description="NTP pyrophosphohydrolase MazG-like" evidence="1">
    <location>
        <begin position="177"/>
        <end position="236"/>
    </location>
</feature>
<dbReference type="EMBL" id="JBHLZN010000001">
    <property type="protein sequence ID" value="MFB9885917.1"/>
    <property type="molecule type" value="Genomic_DNA"/>
</dbReference>
<feature type="domain" description="NTP pyrophosphohydrolase MazG-like" evidence="1">
    <location>
        <begin position="30"/>
        <end position="103"/>
    </location>
</feature>
<dbReference type="CDD" id="cd11528">
    <property type="entry name" value="NTP-PPase_MazG_Nterm"/>
    <property type="match status" value="1"/>
</dbReference>
<keyword evidence="3" id="KW-1185">Reference proteome</keyword>
<dbReference type="InterPro" id="IPR011551">
    <property type="entry name" value="NTP_PyrPHydrolase_MazG"/>
</dbReference>
<dbReference type="Pfam" id="PF03819">
    <property type="entry name" value="MazG"/>
    <property type="match status" value="2"/>
</dbReference>
<dbReference type="PANTHER" id="PTHR30522">
    <property type="entry name" value="NUCLEOSIDE TRIPHOSPHATE PYROPHOSPHOHYDROLASE"/>
    <property type="match status" value="1"/>
</dbReference>
<dbReference type="NCBIfam" id="NF007113">
    <property type="entry name" value="PRK09562.1"/>
    <property type="match status" value="1"/>
</dbReference>
<comment type="caution">
    <text evidence="2">The sequence shown here is derived from an EMBL/GenBank/DDBJ whole genome shotgun (WGS) entry which is preliminary data.</text>
</comment>
<name>A0ABV5Z9I8_9GAMM</name>
<evidence type="ECO:0000313" key="2">
    <source>
        <dbReference type="EMBL" id="MFB9885917.1"/>
    </source>
</evidence>
<dbReference type="PANTHER" id="PTHR30522:SF0">
    <property type="entry name" value="NUCLEOSIDE TRIPHOSPHATE PYROPHOSPHOHYDROLASE"/>
    <property type="match status" value="1"/>
</dbReference>
<dbReference type="CDD" id="cd11529">
    <property type="entry name" value="NTP-PPase_MazG_Cterm"/>
    <property type="match status" value="1"/>
</dbReference>
<dbReference type="Gene3D" id="1.10.287.1080">
    <property type="entry name" value="MazG-like"/>
    <property type="match status" value="2"/>
</dbReference>
<dbReference type="InterPro" id="IPR004518">
    <property type="entry name" value="MazG-like_dom"/>
</dbReference>
<dbReference type="RefSeq" id="WP_027313961.1">
    <property type="nucleotide sequence ID" value="NZ_JBHLZN010000001.1"/>
</dbReference>
<organism evidence="2 3">
    <name type="scientific">Balneatrix alpica</name>
    <dbReference type="NCBI Taxonomy" id="75684"/>
    <lineage>
        <taxon>Bacteria</taxon>
        <taxon>Pseudomonadati</taxon>
        <taxon>Pseudomonadota</taxon>
        <taxon>Gammaproteobacteria</taxon>
        <taxon>Oceanospirillales</taxon>
        <taxon>Balneatrichaceae</taxon>
        <taxon>Balneatrix</taxon>
    </lineage>
</organism>